<protein>
    <recommendedName>
        <fullName evidence="5">ISAs1 family transposase</fullName>
    </recommendedName>
</protein>
<reference evidence="4" key="1">
    <citation type="journal article" date="2019" name="Int. J. Syst. Evol. Microbiol.">
        <title>The Global Catalogue of Microorganisms (GCM) 10K type strain sequencing project: providing services to taxonomists for standard genome sequencing and annotation.</title>
        <authorList>
            <consortium name="The Broad Institute Genomics Platform"/>
            <consortium name="The Broad Institute Genome Sequencing Center for Infectious Disease"/>
            <person name="Wu L."/>
            <person name="Ma J."/>
        </authorList>
    </citation>
    <scope>NUCLEOTIDE SEQUENCE [LARGE SCALE GENOMIC DNA]</scope>
    <source>
        <strain evidence="4">JCM 30531</strain>
    </source>
</reference>
<dbReference type="Pfam" id="PF13808">
    <property type="entry name" value="DDE_Tnp_1_assoc"/>
    <property type="match status" value="1"/>
</dbReference>
<dbReference type="EMBL" id="BMPU01000001">
    <property type="protein sequence ID" value="GGM48527.1"/>
    <property type="molecule type" value="Genomic_DNA"/>
</dbReference>
<evidence type="ECO:0000313" key="4">
    <source>
        <dbReference type="Proteomes" id="UP000653477"/>
    </source>
</evidence>
<evidence type="ECO:0000313" key="3">
    <source>
        <dbReference type="EMBL" id="GGM48527.1"/>
    </source>
</evidence>
<dbReference type="InterPro" id="IPR051698">
    <property type="entry name" value="Transposase_11-like"/>
</dbReference>
<keyword evidence="4" id="KW-1185">Reference proteome</keyword>
<dbReference type="InterPro" id="IPR047647">
    <property type="entry name" value="ISAs1_transpos"/>
</dbReference>
<dbReference type="NCBIfam" id="NF033564">
    <property type="entry name" value="transpos_ISAs1"/>
    <property type="match status" value="1"/>
</dbReference>
<evidence type="ECO:0000259" key="2">
    <source>
        <dbReference type="Pfam" id="PF13808"/>
    </source>
</evidence>
<feature type="domain" description="H repeat-associated protein N-terminal" evidence="2">
    <location>
        <begin position="6"/>
        <end position="88"/>
    </location>
</feature>
<dbReference type="PANTHER" id="PTHR30298">
    <property type="entry name" value="H REPEAT-ASSOCIATED PREDICTED TRANSPOSASE"/>
    <property type="match status" value="1"/>
</dbReference>
<dbReference type="InterPro" id="IPR032806">
    <property type="entry name" value="YbfD_N"/>
</dbReference>
<proteinExistence type="predicted"/>
<dbReference type="InterPro" id="IPR002559">
    <property type="entry name" value="Transposase_11"/>
</dbReference>
<dbReference type="Pfam" id="PF01609">
    <property type="entry name" value="DDE_Tnp_1"/>
    <property type="match status" value="1"/>
</dbReference>
<gene>
    <name evidence="3" type="ORF">GCM10007088_03940</name>
</gene>
<accession>A0ABQ2H692</accession>
<evidence type="ECO:0000259" key="1">
    <source>
        <dbReference type="Pfam" id="PF01609"/>
    </source>
</evidence>
<dbReference type="Proteomes" id="UP000653477">
    <property type="component" value="Unassembled WGS sequence"/>
</dbReference>
<dbReference type="PANTHER" id="PTHR30298:SF0">
    <property type="entry name" value="PROTEIN YBFL-RELATED"/>
    <property type="match status" value="1"/>
</dbReference>
<sequence length="246" mass="27559">METAPYFSSVHDPRVVGRCKHKLSDILMVALITYLCGGEDYSDMYQLCRFRGKEFKPLLELPNGCPSEDTFERVMQAVHPEEIAACLEVYTSQIIKDLSGIHIAIDGKKMRGTNPRGHGESSYILSAWVNEDSLSIAQEAVGEKTNEITCVPKLLDKLALEGAIVTMDAMGTQVEIAEQVVKKKADFVLALKGNQRHLFEDTTDAFSTRQPHKRHLEQEKGHGRIDKRSYKVLPAEGNLTDEVARR</sequence>
<organism evidence="3 4">
    <name type="scientific">Porphyromonas pasteri</name>
    <dbReference type="NCBI Taxonomy" id="1583331"/>
    <lineage>
        <taxon>Bacteria</taxon>
        <taxon>Pseudomonadati</taxon>
        <taxon>Bacteroidota</taxon>
        <taxon>Bacteroidia</taxon>
        <taxon>Bacteroidales</taxon>
        <taxon>Porphyromonadaceae</taxon>
        <taxon>Porphyromonas</taxon>
    </lineage>
</organism>
<feature type="domain" description="Transposase IS4-like" evidence="1">
    <location>
        <begin position="101"/>
        <end position="207"/>
    </location>
</feature>
<comment type="caution">
    <text evidence="3">The sequence shown here is derived from an EMBL/GenBank/DDBJ whole genome shotgun (WGS) entry which is preliminary data.</text>
</comment>
<evidence type="ECO:0008006" key="5">
    <source>
        <dbReference type="Google" id="ProtNLM"/>
    </source>
</evidence>
<name>A0ABQ2H692_9PORP</name>